<feature type="non-terminal residue" evidence="4">
    <location>
        <position position="1"/>
    </location>
</feature>
<dbReference type="AlphaFoldDB" id="X6LMJ0"/>
<proteinExistence type="inferred from homology"/>
<name>X6LMJ0_RETFI</name>
<feature type="compositionally biased region" description="Basic and acidic residues" evidence="3">
    <location>
        <begin position="129"/>
        <end position="139"/>
    </location>
</feature>
<dbReference type="EMBL" id="ASPP01035392">
    <property type="protein sequence ID" value="ETO02596.1"/>
    <property type="molecule type" value="Genomic_DNA"/>
</dbReference>
<feature type="compositionally biased region" description="Basic residues" evidence="3">
    <location>
        <begin position="10"/>
        <end position="20"/>
    </location>
</feature>
<accession>X6LMJ0</accession>
<reference evidence="4 5" key="1">
    <citation type="journal article" date="2013" name="Curr. Biol.">
        <title>The Genome of the Foraminiferan Reticulomyxa filosa.</title>
        <authorList>
            <person name="Glockner G."/>
            <person name="Hulsmann N."/>
            <person name="Schleicher M."/>
            <person name="Noegel A.A."/>
            <person name="Eichinger L."/>
            <person name="Gallinger C."/>
            <person name="Pawlowski J."/>
            <person name="Sierra R."/>
            <person name="Euteneuer U."/>
            <person name="Pillet L."/>
            <person name="Moustafa A."/>
            <person name="Platzer M."/>
            <person name="Groth M."/>
            <person name="Szafranski K."/>
            <person name="Schliwa M."/>
        </authorList>
    </citation>
    <scope>NUCLEOTIDE SEQUENCE [LARGE SCALE GENOMIC DNA]</scope>
</reference>
<feature type="region of interest" description="Disordered" evidence="3">
    <location>
        <begin position="1"/>
        <end position="22"/>
    </location>
</feature>
<keyword evidence="2" id="KW-0808">Transferase</keyword>
<dbReference type="Pfam" id="PF11051">
    <property type="entry name" value="Mannosyl_trans3"/>
    <property type="match status" value="1"/>
</dbReference>
<keyword evidence="5" id="KW-1185">Reference proteome</keyword>
<evidence type="ECO:0000256" key="2">
    <source>
        <dbReference type="ARBA" id="ARBA00022679"/>
    </source>
</evidence>
<sequence length="263" mass="30361">GKTVRGLIPQKKKKKGQKKKNVSEEVTLRRKLLSSIEDIDKTDWIGESALVLINAEQHRLALDILQELHKKPLRTQLYDRMLGDKETFWLSIMLSGKKPQFNAHGLQIVGIENRTQRPKRKERPTQNNKDGEEKEKEEVEMEEEKKICTAGSDVIVQYRSEKGVFNEPNIFYLNGESIEKLLEVDNPFGTRFRANLQFISGPVVGNQQGTCRPVQQCKPFDGSTFDALVTVLAKYRHFMAQQLIQYHHPHAFGKHLFFEDVVF</sequence>
<comment type="similarity">
    <text evidence="1">Belongs to the MNN1/MNT family.</text>
</comment>
<dbReference type="Proteomes" id="UP000023152">
    <property type="component" value="Unassembled WGS sequence"/>
</dbReference>
<evidence type="ECO:0000256" key="1">
    <source>
        <dbReference type="ARBA" id="ARBA00009105"/>
    </source>
</evidence>
<dbReference type="InterPro" id="IPR022751">
    <property type="entry name" value="Alpha_mannosyltransferase"/>
</dbReference>
<dbReference type="GO" id="GO:0016757">
    <property type="term" value="F:glycosyltransferase activity"/>
    <property type="evidence" value="ECO:0007669"/>
    <property type="project" value="InterPro"/>
</dbReference>
<dbReference type="OrthoDB" id="430354at2759"/>
<gene>
    <name evidence="4" type="ORF">RFI_34822</name>
</gene>
<evidence type="ECO:0000256" key="3">
    <source>
        <dbReference type="SAM" id="MobiDB-lite"/>
    </source>
</evidence>
<organism evidence="4 5">
    <name type="scientific">Reticulomyxa filosa</name>
    <dbReference type="NCBI Taxonomy" id="46433"/>
    <lineage>
        <taxon>Eukaryota</taxon>
        <taxon>Sar</taxon>
        <taxon>Rhizaria</taxon>
        <taxon>Retaria</taxon>
        <taxon>Foraminifera</taxon>
        <taxon>Monothalamids</taxon>
        <taxon>Reticulomyxidae</taxon>
        <taxon>Reticulomyxa</taxon>
    </lineage>
</organism>
<comment type="caution">
    <text evidence="4">The sequence shown here is derived from an EMBL/GenBank/DDBJ whole genome shotgun (WGS) entry which is preliminary data.</text>
</comment>
<evidence type="ECO:0000313" key="5">
    <source>
        <dbReference type="Proteomes" id="UP000023152"/>
    </source>
</evidence>
<protein>
    <submittedName>
        <fullName evidence="4">Uncharacterized protein</fullName>
    </submittedName>
</protein>
<feature type="region of interest" description="Disordered" evidence="3">
    <location>
        <begin position="112"/>
        <end position="139"/>
    </location>
</feature>
<evidence type="ECO:0000313" key="4">
    <source>
        <dbReference type="EMBL" id="ETO02596.1"/>
    </source>
</evidence>